<dbReference type="CDD" id="cd00067">
    <property type="entry name" value="GAL4"/>
    <property type="match status" value="1"/>
</dbReference>
<dbReference type="CDD" id="cd12148">
    <property type="entry name" value="fungal_TF_MHR"/>
    <property type="match status" value="1"/>
</dbReference>
<dbReference type="SUPFAM" id="SSF57701">
    <property type="entry name" value="Zn2/Cys6 DNA-binding domain"/>
    <property type="match status" value="1"/>
</dbReference>
<dbReference type="GO" id="GO:0008270">
    <property type="term" value="F:zinc ion binding"/>
    <property type="evidence" value="ECO:0007669"/>
    <property type="project" value="InterPro"/>
</dbReference>
<evidence type="ECO:0000313" key="10">
    <source>
        <dbReference type="EMBL" id="USP79406.1"/>
    </source>
</evidence>
<dbReference type="SMART" id="SM00066">
    <property type="entry name" value="GAL4"/>
    <property type="match status" value="1"/>
</dbReference>
<dbReference type="GO" id="GO:0005634">
    <property type="term" value="C:nucleus"/>
    <property type="evidence" value="ECO:0007669"/>
    <property type="project" value="UniProtKB-SubCell"/>
</dbReference>
<dbReference type="Proteomes" id="UP001056012">
    <property type="component" value="Chromosome 5"/>
</dbReference>
<feature type="transmembrane region" description="Helical" evidence="8">
    <location>
        <begin position="544"/>
        <end position="563"/>
    </location>
</feature>
<keyword evidence="8" id="KW-0812">Transmembrane</keyword>
<dbReference type="PROSITE" id="PS00463">
    <property type="entry name" value="ZN2_CY6_FUNGAL_1"/>
    <property type="match status" value="1"/>
</dbReference>
<keyword evidence="5" id="KW-0804">Transcription</keyword>
<feature type="domain" description="Zn(2)-C6 fungal-type" evidence="9">
    <location>
        <begin position="43"/>
        <end position="72"/>
    </location>
</feature>
<dbReference type="InterPro" id="IPR001138">
    <property type="entry name" value="Zn2Cys6_DnaBD"/>
</dbReference>
<dbReference type="VEuPathDB" id="FungiDB:yc1106_06680"/>
<keyword evidence="6" id="KW-0539">Nucleus</keyword>
<dbReference type="InterPro" id="IPR007219">
    <property type="entry name" value="XnlR_reg_dom"/>
</dbReference>
<evidence type="ECO:0000256" key="4">
    <source>
        <dbReference type="ARBA" id="ARBA00023125"/>
    </source>
</evidence>
<organism evidence="10 11">
    <name type="scientific">Curvularia clavata</name>
    <dbReference type="NCBI Taxonomy" id="95742"/>
    <lineage>
        <taxon>Eukaryota</taxon>
        <taxon>Fungi</taxon>
        <taxon>Dikarya</taxon>
        <taxon>Ascomycota</taxon>
        <taxon>Pezizomycotina</taxon>
        <taxon>Dothideomycetes</taxon>
        <taxon>Pleosporomycetidae</taxon>
        <taxon>Pleosporales</taxon>
        <taxon>Pleosporineae</taxon>
        <taxon>Pleosporaceae</taxon>
        <taxon>Curvularia</taxon>
    </lineage>
</organism>
<evidence type="ECO:0000259" key="9">
    <source>
        <dbReference type="PROSITE" id="PS50048"/>
    </source>
</evidence>
<sequence>MSSNRPTQLAPASRDSHSGSVVPQKRSADVAPGRQRVVKVTRACDICKARKSKCSGGQPCDSCVRRGLHCRYEAAYTRGKTAVPRTSSPIAVISVQESITSSTAPLMVDQSNTATQRANDADPPSRASPGLEVAGQFSDTTSGLSFLHRAWRRISNKESTQVVTGQLGSTEDSQLLMSAGDKPFHQTGHMQMPSPERGRALMDLYFDVCIATYRLLHRPTVETWLIRVNENAQLNVPLSEVLSVLAVAACHEEKANEFMASSPESDMNSEPQSDLYFAETVRLTASETGMPQLESAQCRLIQVLYLLMSSRFNQAWYIFGHALQIISALGLHRRDDRKRPGSAPKRDYIDQQCRKRTFWVAYILDKYLGVIFGRPRHYHDDDIDQDFPDAINDENMSKNGPQSPSSDDCHIESLIHHAQLAQIAERISREVYSIKPIPDHIRLTASHHLGTALRQWKSSLPPLLGSINPSSLIPTFRRQAIALRLSYCHAVMLAHRPFLLSNTSRSDEAIRSLAKDSLTECIAAARSVLDAVDRMAREGRMFHAFWWTHYVCFCALVVVYVSTIQDTSRESISACDRQAILDQAENCLQHLARATASNSPSRRYSIILQELRAEAKRKTAVPTHDHVLTSSATAVSGNPTTLHPEFFGESNPSQQTLQMWQPLFGSPMDMTTPGLQDFLDHWQTTDWLDLDSSAFGHFTGGQEESFLG</sequence>
<dbReference type="PROSITE" id="PS50048">
    <property type="entry name" value="ZN2_CY6_FUNGAL_2"/>
    <property type="match status" value="1"/>
</dbReference>
<comment type="subcellular location">
    <subcellularLocation>
        <location evidence="1">Nucleus</location>
    </subcellularLocation>
</comment>
<dbReference type="GO" id="GO:0000981">
    <property type="term" value="F:DNA-binding transcription factor activity, RNA polymerase II-specific"/>
    <property type="evidence" value="ECO:0007669"/>
    <property type="project" value="InterPro"/>
</dbReference>
<dbReference type="Pfam" id="PF04082">
    <property type="entry name" value="Fungal_trans"/>
    <property type="match status" value="1"/>
</dbReference>
<dbReference type="PANTHER" id="PTHR47540">
    <property type="entry name" value="THIAMINE REPRESSIBLE GENES REGULATORY PROTEIN THI5"/>
    <property type="match status" value="1"/>
</dbReference>
<reference evidence="10" key="1">
    <citation type="submission" date="2021-12" db="EMBL/GenBank/DDBJ databases">
        <title>Curvularia clavata genome.</title>
        <authorList>
            <person name="Cao Y."/>
        </authorList>
    </citation>
    <scope>NUCLEOTIDE SEQUENCE</scope>
    <source>
        <strain evidence="10">Yc1106</strain>
    </source>
</reference>
<dbReference type="InterPro" id="IPR051711">
    <property type="entry name" value="Stress_Response_Reg"/>
</dbReference>
<keyword evidence="11" id="KW-1185">Reference proteome</keyword>
<dbReference type="AlphaFoldDB" id="A0A9Q8ZA87"/>
<evidence type="ECO:0000256" key="1">
    <source>
        <dbReference type="ARBA" id="ARBA00004123"/>
    </source>
</evidence>
<keyword evidence="4" id="KW-0238">DNA-binding</keyword>
<dbReference type="EMBL" id="CP089278">
    <property type="protein sequence ID" value="USP79406.1"/>
    <property type="molecule type" value="Genomic_DNA"/>
</dbReference>
<keyword evidence="8" id="KW-1133">Transmembrane helix</keyword>
<gene>
    <name evidence="10" type="ORF">yc1106_06680</name>
</gene>
<dbReference type="PANTHER" id="PTHR47540:SF2">
    <property type="entry name" value="ZN(II)2CYS6 TRANSCRIPTION FACTOR (EUROFUNG)"/>
    <property type="match status" value="1"/>
</dbReference>
<dbReference type="InterPro" id="IPR036864">
    <property type="entry name" value="Zn2-C6_fun-type_DNA-bd_sf"/>
</dbReference>
<dbReference type="GO" id="GO:0043565">
    <property type="term" value="F:sequence-specific DNA binding"/>
    <property type="evidence" value="ECO:0007669"/>
    <property type="project" value="TreeGrafter"/>
</dbReference>
<keyword evidence="2" id="KW-0479">Metal-binding</keyword>
<keyword evidence="3" id="KW-0805">Transcription regulation</keyword>
<name>A0A9Q8ZA87_CURCL</name>
<evidence type="ECO:0000256" key="6">
    <source>
        <dbReference type="ARBA" id="ARBA00023242"/>
    </source>
</evidence>
<evidence type="ECO:0000313" key="11">
    <source>
        <dbReference type="Proteomes" id="UP001056012"/>
    </source>
</evidence>
<keyword evidence="8" id="KW-0472">Membrane</keyword>
<accession>A0A9Q8ZA87</accession>
<dbReference type="GO" id="GO:0045944">
    <property type="term" value="P:positive regulation of transcription by RNA polymerase II"/>
    <property type="evidence" value="ECO:0007669"/>
    <property type="project" value="TreeGrafter"/>
</dbReference>
<dbReference type="OrthoDB" id="3037908at2759"/>
<dbReference type="Pfam" id="PF00172">
    <property type="entry name" value="Zn_clus"/>
    <property type="match status" value="1"/>
</dbReference>
<feature type="region of interest" description="Disordered" evidence="7">
    <location>
        <begin position="1"/>
        <end position="34"/>
    </location>
</feature>
<evidence type="ECO:0000256" key="8">
    <source>
        <dbReference type="SAM" id="Phobius"/>
    </source>
</evidence>
<evidence type="ECO:0000256" key="5">
    <source>
        <dbReference type="ARBA" id="ARBA00023163"/>
    </source>
</evidence>
<protein>
    <recommendedName>
        <fullName evidence="9">Zn(2)-C6 fungal-type domain-containing protein</fullName>
    </recommendedName>
</protein>
<evidence type="ECO:0000256" key="3">
    <source>
        <dbReference type="ARBA" id="ARBA00023015"/>
    </source>
</evidence>
<dbReference type="SMART" id="SM00906">
    <property type="entry name" value="Fungal_trans"/>
    <property type="match status" value="1"/>
</dbReference>
<evidence type="ECO:0000256" key="7">
    <source>
        <dbReference type="SAM" id="MobiDB-lite"/>
    </source>
</evidence>
<feature type="region of interest" description="Disordered" evidence="7">
    <location>
        <begin position="114"/>
        <end position="134"/>
    </location>
</feature>
<dbReference type="GO" id="GO:0006351">
    <property type="term" value="P:DNA-templated transcription"/>
    <property type="evidence" value="ECO:0007669"/>
    <property type="project" value="InterPro"/>
</dbReference>
<dbReference type="Gene3D" id="4.10.240.10">
    <property type="entry name" value="Zn(2)-C6 fungal-type DNA-binding domain"/>
    <property type="match status" value="1"/>
</dbReference>
<evidence type="ECO:0000256" key="2">
    <source>
        <dbReference type="ARBA" id="ARBA00022723"/>
    </source>
</evidence>
<proteinExistence type="predicted"/>